<evidence type="ECO:0000313" key="2">
    <source>
        <dbReference type="Proteomes" id="UP000005237"/>
    </source>
</evidence>
<name>A0A8R1IFV0_CAEJA</name>
<accession>A0A8R1IFV0</accession>
<reference evidence="2" key="1">
    <citation type="submission" date="2010-08" db="EMBL/GenBank/DDBJ databases">
        <authorList>
            <consortium name="Caenorhabditis japonica Sequencing Consortium"/>
            <person name="Wilson R.K."/>
        </authorList>
    </citation>
    <scope>NUCLEOTIDE SEQUENCE [LARGE SCALE GENOMIC DNA]</scope>
    <source>
        <strain evidence="2">DF5081</strain>
    </source>
</reference>
<protein>
    <submittedName>
        <fullName evidence="1">Uncharacterized protein</fullName>
    </submittedName>
</protein>
<dbReference type="EnsemblMetazoa" id="CJA33751.1">
    <property type="protein sequence ID" value="CJA33751.1"/>
    <property type="gene ID" value="WBGene00209598"/>
</dbReference>
<dbReference type="Proteomes" id="UP000005237">
    <property type="component" value="Unassembled WGS sequence"/>
</dbReference>
<sequence>MLRCFAARTAEQRSIKSALFNALRLRCVAKLLLVCASAVQCLKVTRRFVKLFSSASRLAAYTLSAA</sequence>
<proteinExistence type="predicted"/>
<reference evidence="1" key="2">
    <citation type="submission" date="2022-06" db="UniProtKB">
        <authorList>
            <consortium name="EnsemblMetazoa"/>
        </authorList>
    </citation>
    <scope>IDENTIFICATION</scope>
    <source>
        <strain evidence="1">DF5081</strain>
    </source>
</reference>
<keyword evidence="2" id="KW-1185">Reference proteome</keyword>
<organism evidence="1 2">
    <name type="scientific">Caenorhabditis japonica</name>
    <dbReference type="NCBI Taxonomy" id="281687"/>
    <lineage>
        <taxon>Eukaryota</taxon>
        <taxon>Metazoa</taxon>
        <taxon>Ecdysozoa</taxon>
        <taxon>Nematoda</taxon>
        <taxon>Chromadorea</taxon>
        <taxon>Rhabditida</taxon>
        <taxon>Rhabditina</taxon>
        <taxon>Rhabditomorpha</taxon>
        <taxon>Rhabditoidea</taxon>
        <taxon>Rhabditidae</taxon>
        <taxon>Peloderinae</taxon>
        <taxon>Caenorhabditis</taxon>
    </lineage>
</organism>
<evidence type="ECO:0000313" key="1">
    <source>
        <dbReference type="EnsemblMetazoa" id="CJA33751.1"/>
    </source>
</evidence>
<dbReference type="AlphaFoldDB" id="A0A8R1IFV0"/>